<keyword evidence="4 6" id="KW-0804">Transcription</keyword>
<dbReference type="PhylomeDB" id="A0A022RLF9"/>
<dbReference type="STRING" id="4155.A0A022RLF9"/>
<dbReference type="GO" id="GO:0035267">
    <property type="term" value="C:NuA4 histone acetyltransferase complex"/>
    <property type="evidence" value="ECO:0007669"/>
    <property type="project" value="InterPro"/>
</dbReference>
<dbReference type="eggNOG" id="KOG2261">
    <property type="taxonomic scope" value="Eukaryota"/>
</dbReference>
<dbReference type="PANTHER" id="PTHR14898">
    <property type="entry name" value="ENHANCER OF POLYCOMB"/>
    <property type="match status" value="1"/>
</dbReference>
<dbReference type="AlphaFoldDB" id="A0A022RLF9"/>
<keyword evidence="11" id="KW-1185">Reference proteome</keyword>
<keyword evidence="7" id="KW-0175">Coiled coil</keyword>
<name>A0A022RLF9_ERYGU</name>
<dbReference type="OrthoDB" id="435275at2759"/>
<dbReference type="KEGG" id="egt:105955652"/>
<keyword evidence="3 6" id="KW-0805">Transcription regulation</keyword>
<accession>A0A022RLF9</accession>
<reference evidence="10 11" key="1">
    <citation type="journal article" date="2013" name="Proc. Natl. Acad. Sci. U.S.A.">
        <title>Fine-scale variation in meiotic recombination in Mimulus inferred from population shotgun sequencing.</title>
        <authorList>
            <person name="Hellsten U."/>
            <person name="Wright K.M."/>
            <person name="Jenkins J."/>
            <person name="Shu S."/>
            <person name="Yuan Y."/>
            <person name="Wessler S.R."/>
            <person name="Schmutz J."/>
            <person name="Willis J.H."/>
            <person name="Rokhsar D.S."/>
        </authorList>
    </citation>
    <scope>NUCLEOTIDE SEQUENCE [LARGE SCALE GENOMIC DNA]</scope>
    <source>
        <strain evidence="11">cv. DUN x IM62</strain>
    </source>
</reference>
<evidence type="ECO:0000256" key="3">
    <source>
        <dbReference type="ARBA" id="ARBA00023015"/>
    </source>
</evidence>
<keyword evidence="5 6" id="KW-0539">Nucleus</keyword>
<dbReference type="OMA" id="LQCRRDC"/>
<dbReference type="InterPro" id="IPR024943">
    <property type="entry name" value="Enhancer_polycomb"/>
</dbReference>
<evidence type="ECO:0000256" key="8">
    <source>
        <dbReference type="SAM" id="MobiDB-lite"/>
    </source>
</evidence>
<feature type="coiled-coil region" evidence="7">
    <location>
        <begin position="741"/>
        <end position="780"/>
    </location>
</feature>
<dbReference type="Proteomes" id="UP000030748">
    <property type="component" value="Unassembled WGS sequence"/>
</dbReference>
<evidence type="ECO:0000313" key="11">
    <source>
        <dbReference type="Proteomes" id="UP000030748"/>
    </source>
</evidence>
<evidence type="ECO:0000256" key="4">
    <source>
        <dbReference type="ARBA" id="ARBA00023163"/>
    </source>
</evidence>
<feature type="compositionally biased region" description="Basic and acidic residues" evidence="8">
    <location>
        <begin position="61"/>
        <end position="74"/>
    </location>
</feature>
<dbReference type="Pfam" id="PF10513">
    <property type="entry name" value="EPL1"/>
    <property type="match status" value="1"/>
</dbReference>
<gene>
    <name evidence="10" type="ORF">MIMGU_mgv1a001436mg</name>
</gene>
<dbReference type="InterPro" id="IPR019542">
    <property type="entry name" value="Enhancer_polycomb-like_N"/>
</dbReference>
<dbReference type="EMBL" id="KI630443">
    <property type="protein sequence ID" value="EYU39775.1"/>
    <property type="molecule type" value="Genomic_DNA"/>
</dbReference>
<evidence type="ECO:0000256" key="6">
    <source>
        <dbReference type="RuleBase" id="RU361124"/>
    </source>
</evidence>
<evidence type="ECO:0000256" key="2">
    <source>
        <dbReference type="ARBA" id="ARBA00008035"/>
    </source>
</evidence>
<evidence type="ECO:0000256" key="7">
    <source>
        <dbReference type="SAM" id="Coils"/>
    </source>
</evidence>
<dbReference type="GO" id="GO:0005634">
    <property type="term" value="C:nucleus"/>
    <property type="evidence" value="ECO:0007669"/>
    <property type="project" value="UniProtKB-SubCell"/>
</dbReference>
<comment type="similarity">
    <text evidence="2 6">Belongs to the enhancer of polycomb family.</text>
</comment>
<evidence type="ECO:0000259" key="9">
    <source>
        <dbReference type="Pfam" id="PF10513"/>
    </source>
</evidence>
<protein>
    <recommendedName>
        <fullName evidence="6">Enhancer of polycomb-like protein</fullName>
    </recommendedName>
</protein>
<comment type="subcellular location">
    <subcellularLocation>
        <location evidence="1 6">Nucleus</location>
    </subcellularLocation>
</comment>
<proteinExistence type="inferred from homology"/>
<feature type="compositionally biased region" description="Basic and acidic residues" evidence="8">
    <location>
        <begin position="419"/>
        <end position="445"/>
    </location>
</feature>
<feature type="compositionally biased region" description="Basic residues" evidence="8">
    <location>
        <begin position="366"/>
        <end position="381"/>
    </location>
</feature>
<feature type="region of interest" description="Disordered" evidence="8">
    <location>
        <begin position="23"/>
        <end position="79"/>
    </location>
</feature>
<dbReference type="GO" id="GO:0032777">
    <property type="term" value="C:piccolo histone acetyltransferase complex"/>
    <property type="evidence" value="ECO:0000318"/>
    <property type="project" value="GO_Central"/>
</dbReference>
<feature type="region of interest" description="Disordered" evidence="8">
    <location>
        <begin position="337"/>
        <end position="391"/>
    </location>
</feature>
<evidence type="ECO:0000313" key="10">
    <source>
        <dbReference type="EMBL" id="EYU39775.1"/>
    </source>
</evidence>
<organism evidence="10 11">
    <name type="scientific">Erythranthe guttata</name>
    <name type="common">Yellow monkey flower</name>
    <name type="synonym">Mimulus guttatus</name>
    <dbReference type="NCBI Taxonomy" id="4155"/>
    <lineage>
        <taxon>Eukaryota</taxon>
        <taxon>Viridiplantae</taxon>
        <taxon>Streptophyta</taxon>
        <taxon>Embryophyta</taxon>
        <taxon>Tracheophyta</taxon>
        <taxon>Spermatophyta</taxon>
        <taxon>Magnoliopsida</taxon>
        <taxon>eudicotyledons</taxon>
        <taxon>Gunneridae</taxon>
        <taxon>Pentapetalae</taxon>
        <taxon>asterids</taxon>
        <taxon>lamiids</taxon>
        <taxon>Lamiales</taxon>
        <taxon>Phrymaceae</taxon>
        <taxon>Erythranthe</taxon>
    </lineage>
</organism>
<dbReference type="GO" id="GO:0006357">
    <property type="term" value="P:regulation of transcription by RNA polymerase II"/>
    <property type="evidence" value="ECO:0000318"/>
    <property type="project" value="GO_Central"/>
</dbReference>
<sequence>MPSVGMRRNTRVFGTRVLRSGRRLWTEPSKGSNNKNARASHAENKWTDIPDGGGGGGGDAASDRLNHTPREDKNSASSDMIVDPTIEERAPEGGGAVEVKDRDRMCGIVYRRKRKRKLVELGKTGLTEDKRYGKKFVRERWRKRFGATESFESCAKFGGSVRGRRELVVVVNESSNWCGYWVACFLSCVLSYMTKVRIGMRRMSAFMLSKPIFDVYSSHGVLFVQDAITARNNGIKKPGLCIISGSRSLVPIFSVDFSAIPSVFVHMQTSLYLRSEHLAFLLVARSTDDDYEEDEEVTAMDEEPYLFPSCEQNQDSLDSPIRDVSCSDVLAFGNDDSRGKIESSSHSPLGLPKSSALRSLQLRNSRNIKKRRSSLRRKRGRPPSSFRTQKSSGALASDFFRIRNDAVQFSALSPTRLLRSSDKKNSDKKKSDKNSSDKKSSDKKSSTSNIKETKPATQDIYPSTCSANILITETDKCYREEGATVALELSPSKQWFLVIGKDGTKRYNLTAEKVMRPSCSNRFSHAVIWSGDCNFKLEFSNKQDWFVFKELYKQCSERNMQSPSVSVIPVPGVQEVSMPFYNNFMPYVRPDNYITVKDDELIRALVKKGANYDMDSDDEEWLSEFNDELCGGMELQEPVSPECFELVIDALEKGVHCNPDENFEELAAYDFCMHLERREVIEAIRNYWVKKRKQKRSALVRIFQLYQPRRIQVIPKSVFRKKRSFKRQASQGGRGKQRPILQAIAAERDALEQQNNAQKLQEAKAAAERFEALAVEKRQRAQMLMENADLATYKAILALRIAEAAQLSEGSETVASFFAG</sequence>
<evidence type="ECO:0000256" key="5">
    <source>
        <dbReference type="ARBA" id="ARBA00023242"/>
    </source>
</evidence>
<evidence type="ECO:0000256" key="1">
    <source>
        <dbReference type="ARBA" id="ARBA00004123"/>
    </source>
</evidence>
<feature type="domain" description="Enhancer of polycomb-like N-terminal" evidence="9">
    <location>
        <begin position="423"/>
        <end position="653"/>
    </location>
</feature>
<feature type="region of interest" description="Disordered" evidence="8">
    <location>
        <begin position="418"/>
        <end position="455"/>
    </location>
</feature>